<dbReference type="OrthoDB" id="2144971at2759"/>
<reference evidence="2 3" key="2">
    <citation type="submission" date="2016-05" db="EMBL/GenBank/DDBJ databases">
        <title>Lineage-specific infection strategies underlie the spectrum of fungal disease in amphibians.</title>
        <authorList>
            <person name="Cuomo C.A."/>
            <person name="Farrer R.A."/>
            <person name="James T."/>
            <person name="Longcore J."/>
            <person name="Birren B."/>
        </authorList>
    </citation>
    <scope>NUCLEOTIDE SEQUENCE [LARGE SCALE GENOMIC DNA]</scope>
    <source>
        <strain evidence="2 3">JEL423</strain>
    </source>
</reference>
<gene>
    <name evidence="2" type="ORF">BDEG_26322</name>
</gene>
<protein>
    <recommendedName>
        <fullName evidence="4">Extracellular membrane protein CFEM domain-containing protein</fullName>
    </recommendedName>
</protein>
<feature type="chain" id="PRO_5008077896" description="Extracellular membrane protein CFEM domain-containing protein" evidence="1">
    <location>
        <begin position="17"/>
        <end position="176"/>
    </location>
</feature>
<feature type="signal peptide" evidence="1">
    <location>
        <begin position="1"/>
        <end position="16"/>
    </location>
</feature>
<accession>A0A177WU77</accession>
<evidence type="ECO:0000313" key="3">
    <source>
        <dbReference type="Proteomes" id="UP000077115"/>
    </source>
</evidence>
<evidence type="ECO:0008006" key="4">
    <source>
        <dbReference type="Google" id="ProtNLM"/>
    </source>
</evidence>
<name>A0A177WU77_BATDL</name>
<evidence type="ECO:0000256" key="1">
    <source>
        <dbReference type="SAM" id="SignalP"/>
    </source>
</evidence>
<dbReference type="EMBL" id="DS022308">
    <property type="protein sequence ID" value="OAJ42931.1"/>
    <property type="molecule type" value="Genomic_DNA"/>
</dbReference>
<evidence type="ECO:0000313" key="2">
    <source>
        <dbReference type="EMBL" id="OAJ42931.1"/>
    </source>
</evidence>
<proteinExistence type="predicted"/>
<reference evidence="2 3" key="1">
    <citation type="submission" date="2006-10" db="EMBL/GenBank/DDBJ databases">
        <title>The Genome Sequence of Batrachochytrium dendrobatidis JEL423.</title>
        <authorList>
            <consortium name="The Broad Institute Genome Sequencing Platform"/>
            <person name="Birren B."/>
            <person name="Lander E."/>
            <person name="Galagan J."/>
            <person name="Cuomo C."/>
            <person name="Devon K."/>
            <person name="Jaffe D."/>
            <person name="Butler J."/>
            <person name="Alvarez P."/>
            <person name="Gnerre S."/>
            <person name="Grabherr M."/>
            <person name="Kleber M."/>
            <person name="Mauceli E."/>
            <person name="Brockman W."/>
            <person name="Young S."/>
            <person name="LaButti K."/>
            <person name="Sykes S."/>
            <person name="DeCaprio D."/>
            <person name="Crawford M."/>
            <person name="Koehrsen M."/>
            <person name="Engels R."/>
            <person name="Montgomery P."/>
            <person name="Pearson M."/>
            <person name="Howarth C."/>
            <person name="Larson L."/>
            <person name="White J."/>
            <person name="O'Leary S."/>
            <person name="Kodira C."/>
            <person name="Zeng Q."/>
            <person name="Yandava C."/>
            <person name="Alvarado L."/>
            <person name="Longcore J."/>
            <person name="James T."/>
        </authorList>
    </citation>
    <scope>NUCLEOTIDE SEQUENCE [LARGE SCALE GENOMIC DNA]</scope>
    <source>
        <strain evidence="2 3">JEL423</strain>
    </source>
</reference>
<keyword evidence="1" id="KW-0732">Signal</keyword>
<sequence length="176" mass="17965">MKFAIATALLVSSAHALTCTTGTNQATFNQCAYNSLTDPNGMPGPTDQFSACKSLQTDNYAYYNCLCRLSNLLVNCYSMFCTGDTGIYTQQQFSTQFCGAAQHVSSPSNAPTASLSSLPPLPTFSSNSAQSHTAASSVAASAVPTAAAKAAGESNGANMLMNAVMLGVAGAVAAGF</sequence>
<dbReference type="Proteomes" id="UP000077115">
    <property type="component" value="Unassembled WGS sequence"/>
</dbReference>
<dbReference type="VEuPathDB" id="FungiDB:BDEG_26322"/>
<dbReference type="AlphaFoldDB" id="A0A177WU77"/>
<organism evidence="2 3">
    <name type="scientific">Batrachochytrium dendrobatidis (strain JEL423)</name>
    <dbReference type="NCBI Taxonomy" id="403673"/>
    <lineage>
        <taxon>Eukaryota</taxon>
        <taxon>Fungi</taxon>
        <taxon>Fungi incertae sedis</taxon>
        <taxon>Chytridiomycota</taxon>
        <taxon>Chytridiomycota incertae sedis</taxon>
        <taxon>Chytridiomycetes</taxon>
        <taxon>Rhizophydiales</taxon>
        <taxon>Rhizophydiales incertae sedis</taxon>
        <taxon>Batrachochytrium</taxon>
    </lineage>
</organism>